<dbReference type="PANTHER" id="PTHR47199:SF2">
    <property type="entry name" value="PHOTOSYSTEM II STABILITY_ASSEMBLY FACTOR HCF136, CHLOROPLASTIC"/>
    <property type="match status" value="1"/>
</dbReference>
<evidence type="ECO:0000313" key="2">
    <source>
        <dbReference type="EMBL" id="ROH86693.1"/>
    </source>
</evidence>
<dbReference type="Proteomes" id="UP000282106">
    <property type="component" value="Unassembled WGS sequence"/>
</dbReference>
<accession>A0A3N0V1V8</accession>
<comment type="caution">
    <text evidence="2">The sequence shown here is derived from an EMBL/GenBank/DDBJ whole genome shotgun (WGS) entry which is preliminary data.</text>
</comment>
<evidence type="ECO:0000313" key="3">
    <source>
        <dbReference type="Proteomes" id="UP000282106"/>
    </source>
</evidence>
<keyword evidence="1" id="KW-0812">Transmembrane</keyword>
<proteinExistence type="predicted"/>
<dbReference type="InterPro" id="IPR015943">
    <property type="entry name" value="WD40/YVTN_repeat-like_dom_sf"/>
</dbReference>
<organism evidence="2 3">
    <name type="scientific">Stagnimonas aquatica</name>
    <dbReference type="NCBI Taxonomy" id="2689987"/>
    <lineage>
        <taxon>Bacteria</taxon>
        <taxon>Pseudomonadati</taxon>
        <taxon>Pseudomonadota</taxon>
        <taxon>Gammaproteobacteria</taxon>
        <taxon>Nevskiales</taxon>
        <taxon>Nevskiaceae</taxon>
        <taxon>Stagnimonas</taxon>
    </lineage>
</organism>
<reference evidence="2 3" key="1">
    <citation type="submission" date="2018-10" db="EMBL/GenBank/DDBJ databases">
        <authorList>
            <person name="Chen W.-M."/>
        </authorList>
    </citation>
    <scope>NUCLEOTIDE SEQUENCE [LARGE SCALE GENOMIC DNA]</scope>
    <source>
        <strain evidence="2 3">THS-13</strain>
    </source>
</reference>
<dbReference type="EMBL" id="RJVO01000008">
    <property type="protein sequence ID" value="ROH86693.1"/>
    <property type="molecule type" value="Genomic_DNA"/>
</dbReference>
<dbReference type="RefSeq" id="WP_123212682.1">
    <property type="nucleotide sequence ID" value="NZ_RJVO01000008.1"/>
</dbReference>
<dbReference type="AlphaFoldDB" id="A0A3N0V1V8"/>
<dbReference type="PANTHER" id="PTHR47199">
    <property type="entry name" value="PHOTOSYSTEM II STABILITY/ASSEMBLY FACTOR HCF136, CHLOROPLASTIC"/>
    <property type="match status" value="1"/>
</dbReference>
<keyword evidence="1" id="KW-0472">Membrane</keyword>
<dbReference type="CDD" id="cd15482">
    <property type="entry name" value="Sialidase_non-viral"/>
    <property type="match status" value="1"/>
</dbReference>
<dbReference type="InParanoid" id="A0A3N0V1V8"/>
<gene>
    <name evidence="2" type="ORF">ED208_14715</name>
</gene>
<evidence type="ECO:0000256" key="1">
    <source>
        <dbReference type="SAM" id="Phobius"/>
    </source>
</evidence>
<feature type="transmembrane region" description="Helical" evidence="1">
    <location>
        <begin position="20"/>
        <end position="38"/>
    </location>
</feature>
<keyword evidence="1" id="KW-1133">Transmembrane helix</keyword>
<sequence>MASTAPGSGPGITPARAVSAWPSYLVSLIVLLAAVYAFSPRPMPPFPATEVRPDGLQINALLKADGKLLAAGEQGRILIADSEKGPWTEAKVEPQRGSALTQMAAVGAKTLIAVGHDGWILRSENGGQSWQEASFDSESSDPLLGIAGPYAGKLYAFGAFGKLLVSSDDGKTWRQQPLVENASAASATAGNAAEEDPYADPFANISTGGGIADGHINAMTRAADGALVMVGERGMIARSTDEGASWTAVPQVYTGSFYGLLALPPKGLLAYGMRGNVFRSEDSGKTWVKVETPLALSLFGATSTLRREIILVGENAVVMVSKDGGKSFKLGSLGEQQRLAAALPLDSGDLLTAGELGLALRNPYRGTGAQP</sequence>
<dbReference type="SUPFAM" id="SSF110296">
    <property type="entry name" value="Oligoxyloglucan reducing end-specific cellobiohydrolase"/>
    <property type="match status" value="1"/>
</dbReference>
<protein>
    <submittedName>
        <fullName evidence="2">Sialidase</fullName>
    </submittedName>
</protein>
<name>A0A3N0V1V8_9GAMM</name>
<dbReference type="Gene3D" id="2.130.10.10">
    <property type="entry name" value="YVTN repeat-like/Quinoprotein amine dehydrogenase"/>
    <property type="match status" value="2"/>
</dbReference>
<keyword evidence="3" id="KW-1185">Reference proteome</keyword>